<feature type="compositionally biased region" description="Pro residues" evidence="9">
    <location>
        <begin position="940"/>
        <end position="950"/>
    </location>
</feature>
<dbReference type="AlphaFoldDB" id="A0A8B7NPM4"/>
<dbReference type="OMA" id="SWEDELY"/>
<dbReference type="GO" id="GO:0005509">
    <property type="term" value="F:calcium ion binding"/>
    <property type="evidence" value="ECO:0007669"/>
    <property type="project" value="UniProtKB-UniRule"/>
</dbReference>
<accession>A0A8B7NPM4</accession>
<dbReference type="KEGG" id="hazt:108672507"/>
<evidence type="ECO:0000256" key="7">
    <source>
        <dbReference type="ARBA" id="ARBA00023180"/>
    </source>
</evidence>
<evidence type="ECO:0000256" key="8">
    <source>
        <dbReference type="PROSITE-ProRule" id="PRU00043"/>
    </source>
</evidence>
<dbReference type="Gene3D" id="2.60.40.60">
    <property type="entry name" value="Cadherins"/>
    <property type="match status" value="5"/>
</dbReference>
<evidence type="ECO:0000256" key="3">
    <source>
        <dbReference type="ARBA" id="ARBA00022737"/>
    </source>
</evidence>
<evidence type="ECO:0000256" key="5">
    <source>
        <dbReference type="ARBA" id="ARBA00022989"/>
    </source>
</evidence>
<feature type="region of interest" description="Disordered" evidence="9">
    <location>
        <begin position="1053"/>
        <end position="1081"/>
    </location>
</feature>
<keyword evidence="12" id="KW-1185">Reference proteome</keyword>
<feature type="compositionally biased region" description="Polar residues" evidence="9">
    <location>
        <begin position="85"/>
        <end position="96"/>
    </location>
</feature>
<dbReference type="GeneID" id="108672507"/>
<keyword evidence="2 10" id="KW-0812">Transmembrane</keyword>
<keyword evidence="7" id="KW-0325">Glycoprotein</keyword>
<evidence type="ECO:0000256" key="10">
    <source>
        <dbReference type="SAM" id="Phobius"/>
    </source>
</evidence>
<dbReference type="InterPro" id="IPR015919">
    <property type="entry name" value="Cadherin-like_sf"/>
</dbReference>
<dbReference type="PANTHER" id="PTHR24028:SF339">
    <property type="entry name" value="CADHERIN DOMAIN-CONTAINING PROTEIN"/>
    <property type="match status" value="1"/>
</dbReference>
<feature type="region of interest" description="Disordered" evidence="9">
    <location>
        <begin position="808"/>
        <end position="829"/>
    </location>
</feature>
<dbReference type="InterPro" id="IPR020894">
    <property type="entry name" value="Cadherin_CS"/>
</dbReference>
<keyword evidence="4 8" id="KW-0106">Calcium</keyword>
<keyword evidence="3" id="KW-0677">Repeat</keyword>
<feature type="region of interest" description="Disordered" evidence="9">
    <location>
        <begin position="85"/>
        <end position="114"/>
    </location>
</feature>
<feature type="domain" description="Cadherin" evidence="11">
    <location>
        <begin position="439"/>
        <end position="553"/>
    </location>
</feature>
<dbReference type="PROSITE" id="PS00232">
    <property type="entry name" value="CADHERIN_1"/>
    <property type="match status" value="1"/>
</dbReference>
<evidence type="ECO:0000256" key="1">
    <source>
        <dbReference type="ARBA" id="ARBA00004167"/>
    </source>
</evidence>
<evidence type="ECO:0000313" key="12">
    <source>
        <dbReference type="Proteomes" id="UP000694843"/>
    </source>
</evidence>
<dbReference type="CDD" id="cd11304">
    <property type="entry name" value="Cadherin_repeat"/>
    <property type="match status" value="5"/>
</dbReference>
<dbReference type="RefSeq" id="XP_018015674.1">
    <property type="nucleotide sequence ID" value="XM_018160185.2"/>
</dbReference>
<keyword evidence="6 10" id="KW-0472">Membrane</keyword>
<feature type="domain" description="Cadherin" evidence="11">
    <location>
        <begin position="234"/>
        <end position="330"/>
    </location>
</feature>
<feature type="transmembrane region" description="Helical" evidence="10">
    <location>
        <begin position="753"/>
        <end position="779"/>
    </location>
</feature>
<feature type="compositionally biased region" description="Low complexity" evidence="9">
    <location>
        <begin position="951"/>
        <end position="978"/>
    </location>
</feature>
<name>A0A8B7NPM4_HYAAZ</name>
<dbReference type="SUPFAM" id="SSF49313">
    <property type="entry name" value="Cadherin-like"/>
    <property type="match status" value="4"/>
</dbReference>
<dbReference type="Proteomes" id="UP000694843">
    <property type="component" value="Unplaced"/>
</dbReference>
<dbReference type="PROSITE" id="PS50268">
    <property type="entry name" value="CADHERIN_2"/>
    <property type="match status" value="4"/>
</dbReference>
<sequence>MSRSDREGWDPEQLRISVQEPQRIEHVCSFLRPAKFKSSRKNESKGRSVRVDDDYFERQQEFSYYQYMNKNNDSIDPAYHGKLTGNFTSTKESSNNKQERSKMTTISQQITTRTSKNQRIPEGVVCPTGQRPAKIVLIYYYFLEKALEFLNSFMAPRSRQRVIRSGSSGGSDEAKTRRRCRVVSKITASPLMFLMFTLPSLVYGQDDGFFHDWNTTEDARCFLQHGGSVANFFINESLPVGSVIGSLMIGGDAGEGGDIHLTLADRGVPIQIADNSKDLILTGRIDKEGKVGQAHIIADVVCKKLGTKDAAINIPVIIRVTDVNDNAPVFIGAPYKVNISEATVVGTIIFSDIQATDDDQKGPFSTLKYTIGPGPHSELFDFESPLKGSLRLKQPLDYETAPVFNLTIVAQDLGSPPQRSKTFLTVYVADSDDQNPAFSRQRYMATLPQPAVRGAQLEVQPERILAKDRDEGINAQVKYSLAADVPEADLFSIEPVTGNVYLTRDVPIDLISQPVSLSVFATQVDNPDRRAGTILTVSRRGYKSSQLQFVKTFYNVSVPENVQPGALIAEVVINRNIDENVRFRLDDSAAGVFRISPNGQVRLETHLDYEENEHQEYDVGISVTDGEYQDTATLHVVVLNVNDWDPRFRFPQYEFLVGDGVQEGAVLGTVQVADGDIGDTIELSLLGDDARHFSVDAGGHVRLVSLDGLNSSEAHVVVMARDSGHPPRQTSVPVTVKFPRALTSLSATFEPSWWFLLLLIFGCLLGVLILIVICLAVYIHKNKKFREDPSAALPTKLSQLVHPAMNASKVAPLSHSQSRNGGRVDDRNGTTRIFSQTLIGNKHSRDNTGFTCSEAEDNDSPNLSHPQRRRYCKNSVAPQPPHGGSSSDSSATGDVASLNGTSSTASVGTPEFQRNELGGSSDGTARATGGAPHHRSGHIPPAPPPPPPPTGTSSPSSYHFPLSASFSPRHRSPSPASPYGESMSTFSPHVLRPPSAFSSGGASLASEHGAVNTALFDYQPQRTVWPPGSIPKRVKKLSWEDELYSQTELDPEVSVTPMPHRAPHQHHHQHSSDAPGLTVYF</sequence>
<comment type="subcellular location">
    <subcellularLocation>
        <location evidence="1">Membrane</location>
        <topology evidence="1">Single-pass membrane protein</topology>
    </subcellularLocation>
</comment>
<evidence type="ECO:0000259" key="11">
    <source>
        <dbReference type="PROSITE" id="PS50268"/>
    </source>
</evidence>
<dbReference type="InterPro" id="IPR050174">
    <property type="entry name" value="Protocadherin/Cadherin-CA"/>
</dbReference>
<evidence type="ECO:0000256" key="9">
    <source>
        <dbReference type="SAM" id="MobiDB-lite"/>
    </source>
</evidence>
<dbReference type="PANTHER" id="PTHR24028">
    <property type="entry name" value="CADHERIN-87A"/>
    <property type="match status" value="1"/>
</dbReference>
<evidence type="ECO:0000256" key="2">
    <source>
        <dbReference type="ARBA" id="ARBA00022692"/>
    </source>
</evidence>
<evidence type="ECO:0000313" key="13">
    <source>
        <dbReference type="RefSeq" id="XP_018015674.1"/>
    </source>
</evidence>
<dbReference type="InterPro" id="IPR002126">
    <property type="entry name" value="Cadherin-like_dom"/>
</dbReference>
<dbReference type="Pfam" id="PF00028">
    <property type="entry name" value="Cadherin"/>
    <property type="match status" value="1"/>
</dbReference>
<feature type="compositionally biased region" description="Low complexity" evidence="9">
    <location>
        <begin position="104"/>
        <end position="114"/>
    </location>
</feature>
<feature type="compositionally biased region" description="Polar residues" evidence="9">
    <location>
        <begin position="898"/>
        <end position="907"/>
    </location>
</feature>
<feature type="compositionally biased region" description="Low complexity" evidence="9">
    <location>
        <begin position="883"/>
        <end position="897"/>
    </location>
</feature>
<reference evidence="13" key="1">
    <citation type="submission" date="2025-08" db="UniProtKB">
        <authorList>
            <consortium name="RefSeq"/>
        </authorList>
    </citation>
    <scope>IDENTIFICATION</scope>
    <source>
        <tissue evidence="13">Whole organism</tissue>
    </source>
</reference>
<dbReference type="GO" id="GO:0007156">
    <property type="term" value="P:homophilic cell adhesion via plasma membrane adhesion molecules"/>
    <property type="evidence" value="ECO:0007669"/>
    <property type="project" value="InterPro"/>
</dbReference>
<feature type="domain" description="Cadherin" evidence="11">
    <location>
        <begin position="550"/>
        <end position="648"/>
    </location>
</feature>
<dbReference type="OrthoDB" id="6250271at2759"/>
<evidence type="ECO:0000256" key="4">
    <source>
        <dbReference type="ARBA" id="ARBA00022837"/>
    </source>
</evidence>
<organism evidence="12 13">
    <name type="scientific">Hyalella azteca</name>
    <name type="common">Amphipod</name>
    <dbReference type="NCBI Taxonomy" id="294128"/>
    <lineage>
        <taxon>Eukaryota</taxon>
        <taxon>Metazoa</taxon>
        <taxon>Ecdysozoa</taxon>
        <taxon>Arthropoda</taxon>
        <taxon>Crustacea</taxon>
        <taxon>Multicrustacea</taxon>
        <taxon>Malacostraca</taxon>
        <taxon>Eumalacostraca</taxon>
        <taxon>Peracarida</taxon>
        <taxon>Amphipoda</taxon>
        <taxon>Senticaudata</taxon>
        <taxon>Talitrida</taxon>
        <taxon>Talitroidea</taxon>
        <taxon>Hyalellidae</taxon>
        <taxon>Hyalella</taxon>
    </lineage>
</organism>
<dbReference type="GO" id="GO:0005886">
    <property type="term" value="C:plasma membrane"/>
    <property type="evidence" value="ECO:0007669"/>
    <property type="project" value="InterPro"/>
</dbReference>
<evidence type="ECO:0000256" key="6">
    <source>
        <dbReference type="ARBA" id="ARBA00023136"/>
    </source>
</evidence>
<dbReference type="PRINTS" id="PR00205">
    <property type="entry name" value="CADHERIN"/>
</dbReference>
<keyword evidence="5 10" id="KW-1133">Transmembrane helix</keyword>
<feature type="region of interest" description="Disordered" evidence="9">
    <location>
        <begin position="845"/>
        <end position="987"/>
    </location>
</feature>
<proteinExistence type="predicted"/>
<feature type="domain" description="Cadherin" evidence="11">
    <location>
        <begin position="331"/>
        <end position="438"/>
    </location>
</feature>
<dbReference type="SMART" id="SM00112">
    <property type="entry name" value="CA"/>
    <property type="match status" value="5"/>
</dbReference>
<gene>
    <name evidence="13" type="primary">LOC108672507</name>
</gene>
<protein>
    <submittedName>
        <fullName evidence="13">Protocadherin-16</fullName>
    </submittedName>
</protein>